<comment type="caution">
    <text evidence="2">The sequence shown here is derived from an EMBL/GenBank/DDBJ whole genome shotgun (WGS) entry which is preliminary data.</text>
</comment>
<dbReference type="SUPFAM" id="SSF48452">
    <property type="entry name" value="TPR-like"/>
    <property type="match status" value="1"/>
</dbReference>
<evidence type="ECO:0000313" key="3">
    <source>
        <dbReference type="Proteomes" id="UP001210678"/>
    </source>
</evidence>
<dbReference type="Proteomes" id="UP001210678">
    <property type="component" value="Unassembled WGS sequence"/>
</dbReference>
<dbReference type="RefSeq" id="WP_272139664.1">
    <property type="nucleotide sequence ID" value="NZ_JAQLOI010000003.1"/>
</dbReference>
<keyword evidence="3" id="KW-1185">Reference proteome</keyword>
<feature type="chain" id="PRO_5047372940" evidence="1">
    <location>
        <begin position="27"/>
        <end position="203"/>
    </location>
</feature>
<feature type="signal peptide" evidence="1">
    <location>
        <begin position="1"/>
        <end position="26"/>
    </location>
</feature>
<accession>A0ABT4YXK8</accession>
<evidence type="ECO:0000313" key="2">
    <source>
        <dbReference type="EMBL" id="MDB1125713.1"/>
    </source>
</evidence>
<dbReference type="Gene3D" id="1.25.40.10">
    <property type="entry name" value="Tetratricopeptide repeat domain"/>
    <property type="match status" value="1"/>
</dbReference>
<dbReference type="EMBL" id="JAQLOI010000003">
    <property type="protein sequence ID" value="MDB1125713.1"/>
    <property type="molecule type" value="Genomic_DNA"/>
</dbReference>
<protein>
    <submittedName>
        <fullName evidence="2">Tetratricopeptide repeat protein</fullName>
    </submittedName>
</protein>
<proteinExistence type="predicted"/>
<evidence type="ECO:0000256" key="1">
    <source>
        <dbReference type="SAM" id="SignalP"/>
    </source>
</evidence>
<gene>
    <name evidence="2" type="ORF">PGX00_19440</name>
</gene>
<reference evidence="2 3" key="1">
    <citation type="submission" date="2023-01" db="EMBL/GenBank/DDBJ databases">
        <title>Vibrio sp. KJ40-1 sp.nov, isolated from marine algae.</title>
        <authorList>
            <person name="Butt M."/>
            <person name="Kim J.M.J."/>
            <person name="Jeon C.O.C."/>
        </authorList>
    </citation>
    <scope>NUCLEOTIDE SEQUENCE [LARGE SCALE GENOMIC DNA]</scope>
    <source>
        <strain evidence="2 3">KJ40-1</strain>
    </source>
</reference>
<name>A0ABT4YXK8_9VIBR</name>
<sequence>MIKLKANSMVLALLAFCVMASPQVRAESEQLTQRTARQVQLAYEMQLNEKPNEAIDLLKGVSTTKKYDIAYIARMLGGLYWQIEQPKQAIKALTLAVEEKVLASEQHRDAQRMLADILLMEGEYQLAEYTYRELVPVYTRVSDLELVWLRIAQAQYQQQKWSLVETSINHQQRYLKEAKLQPKVTPLNMKLGAQIAQKNGTVH</sequence>
<keyword evidence="1" id="KW-0732">Signal</keyword>
<organism evidence="2 3">
    <name type="scientific">Vibrio algarum</name>
    <dbReference type="NCBI Taxonomy" id="3020714"/>
    <lineage>
        <taxon>Bacteria</taxon>
        <taxon>Pseudomonadati</taxon>
        <taxon>Pseudomonadota</taxon>
        <taxon>Gammaproteobacteria</taxon>
        <taxon>Vibrionales</taxon>
        <taxon>Vibrionaceae</taxon>
        <taxon>Vibrio</taxon>
    </lineage>
</organism>
<dbReference type="InterPro" id="IPR011990">
    <property type="entry name" value="TPR-like_helical_dom_sf"/>
</dbReference>